<dbReference type="PANTHER" id="PTHR31589:SF237">
    <property type="entry name" value="OS08G0411100 PROTEIN"/>
    <property type="match status" value="1"/>
</dbReference>
<dbReference type="STRING" id="39946.B8BAR6"/>
<dbReference type="Pfam" id="PF14365">
    <property type="entry name" value="Neprosin_AP"/>
    <property type="match status" value="1"/>
</dbReference>
<sequence length="567" mass="61373">MGRIGIEKMSKGGCGVRVIVPGDGVIQVVVVPGGGGVQVVVVPSGGAEQQGTPAARKRIKSGGGAREKKENSGGAREEQGKDDGVGEEQVQRRRDGRRRRRGTGLREMRERQILGFLTIYRLLSLSLARGITLLPFHLHSTRGTASGLELVPRSTNLCQPLDLPGFNGRESVPQAYIMTNIAQGSLDQVKMGQSSIFVVLSFLFFSNAAARSLVLANEDDLALERELMMLNKPYVKSFKDSYGVVFDCVDIYRQPAFDHPLLKNHKLQIPPRSYSKSLITHFGLQESCPDGTVLIRRTLKEDLLRARAFRGPLKPQKDQSFTPMSYTSTIPGQHFALLLINSEEGSKFQATGAVLEVYPLNVQQGQSSSAQILLVDDSSNAVSVIQSGWHVDPDREGNTQTRLVTYWMADDYHKTGCMNMLCPGFVLLSRTTSPGMVLTTGSIPLNMTKDVQTGNWQVVVGDEVVGYFPKEIINGMSGGTEVQMGGIVYASPGQKSPPMGNGIQPVHGGNYRAARFTWVAAQGARIANWTVARDVADINIYDATVTSSSGTGPEGAVFEYGGPGGQP</sequence>
<dbReference type="Proteomes" id="UP000007015">
    <property type="component" value="Chromosome 8"/>
</dbReference>
<accession>B8BAR6</accession>
<dbReference type="Gene3D" id="3.90.1320.10">
    <property type="entry name" value="Outer-capsid protein sigma 3, large lobe"/>
    <property type="match status" value="1"/>
</dbReference>
<feature type="compositionally biased region" description="Basic and acidic residues" evidence="1">
    <location>
        <begin position="65"/>
        <end position="93"/>
    </location>
</feature>
<name>B8BAR6_ORYSI</name>
<dbReference type="Pfam" id="PF03080">
    <property type="entry name" value="Neprosin"/>
    <property type="match status" value="1"/>
</dbReference>
<evidence type="ECO:0000313" key="3">
    <source>
        <dbReference type="EMBL" id="EEC83567.1"/>
    </source>
</evidence>
<dbReference type="PANTHER" id="PTHR31589">
    <property type="entry name" value="PROTEIN, PUTATIVE (DUF239)-RELATED-RELATED"/>
    <property type="match status" value="1"/>
</dbReference>
<reference evidence="3 4" key="1">
    <citation type="journal article" date="2005" name="PLoS Biol.">
        <title>The genomes of Oryza sativa: a history of duplications.</title>
        <authorList>
            <person name="Yu J."/>
            <person name="Wang J."/>
            <person name="Lin W."/>
            <person name="Li S."/>
            <person name="Li H."/>
            <person name="Zhou J."/>
            <person name="Ni P."/>
            <person name="Dong W."/>
            <person name="Hu S."/>
            <person name="Zeng C."/>
            <person name="Zhang J."/>
            <person name="Zhang Y."/>
            <person name="Li R."/>
            <person name="Xu Z."/>
            <person name="Li S."/>
            <person name="Li X."/>
            <person name="Zheng H."/>
            <person name="Cong L."/>
            <person name="Lin L."/>
            <person name="Yin J."/>
            <person name="Geng J."/>
            <person name="Li G."/>
            <person name="Shi J."/>
            <person name="Liu J."/>
            <person name="Lv H."/>
            <person name="Li J."/>
            <person name="Wang J."/>
            <person name="Deng Y."/>
            <person name="Ran L."/>
            <person name="Shi X."/>
            <person name="Wang X."/>
            <person name="Wu Q."/>
            <person name="Li C."/>
            <person name="Ren X."/>
            <person name="Wang J."/>
            <person name="Wang X."/>
            <person name="Li D."/>
            <person name="Liu D."/>
            <person name="Zhang X."/>
            <person name="Ji Z."/>
            <person name="Zhao W."/>
            <person name="Sun Y."/>
            <person name="Zhang Z."/>
            <person name="Bao J."/>
            <person name="Han Y."/>
            <person name="Dong L."/>
            <person name="Ji J."/>
            <person name="Chen P."/>
            <person name="Wu S."/>
            <person name="Liu J."/>
            <person name="Xiao Y."/>
            <person name="Bu D."/>
            <person name="Tan J."/>
            <person name="Yang L."/>
            <person name="Ye C."/>
            <person name="Zhang J."/>
            <person name="Xu J."/>
            <person name="Zhou Y."/>
            <person name="Yu Y."/>
            <person name="Zhang B."/>
            <person name="Zhuang S."/>
            <person name="Wei H."/>
            <person name="Liu B."/>
            <person name="Lei M."/>
            <person name="Yu H."/>
            <person name="Li Y."/>
            <person name="Xu H."/>
            <person name="Wei S."/>
            <person name="He X."/>
            <person name="Fang L."/>
            <person name="Zhang Z."/>
            <person name="Zhang Y."/>
            <person name="Huang X."/>
            <person name="Su Z."/>
            <person name="Tong W."/>
            <person name="Li J."/>
            <person name="Tong Z."/>
            <person name="Li S."/>
            <person name="Ye J."/>
            <person name="Wang L."/>
            <person name="Fang L."/>
            <person name="Lei T."/>
            <person name="Chen C."/>
            <person name="Chen H."/>
            <person name="Xu Z."/>
            <person name="Li H."/>
            <person name="Huang H."/>
            <person name="Zhang F."/>
            <person name="Xu H."/>
            <person name="Li N."/>
            <person name="Zhao C."/>
            <person name="Li S."/>
            <person name="Dong L."/>
            <person name="Huang Y."/>
            <person name="Li L."/>
            <person name="Xi Y."/>
            <person name="Qi Q."/>
            <person name="Li W."/>
            <person name="Zhang B."/>
            <person name="Hu W."/>
            <person name="Zhang Y."/>
            <person name="Tian X."/>
            <person name="Jiao Y."/>
            <person name="Liang X."/>
            <person name="Jin J."/>
            <person name="Gao L."/>
            <person name="Zheng W."/>
            <person name="Hao B."/>
            <person name="Liu S."/>
            <person name="Wang W."/>
            <person name="Yuan L."/>
            <person name="Cao M."/>
            <person name="McDermott J."/>
            <person name="Samudrala R."/>
            <person name="Wang J."/>
            <person name="Wong G.K."/>
            <person name="Yang H."/>
        </authorList>
    </citation>
    <scope>NUCLEOTIDE SEQUENCE [LARGE SCALE GENOMIC DNA]</scope>
    <source>
        <strain evidence="4">cv. 93-11</strain>
    </source>
</reference>
<keyword evidence="4" id="KW-1185">Reference proteome</keyword>
<organism evidence="3 4">
    <name type="scientific">Oryza sativa subsp. indica</name>
    <name type="common">Rice</name>
    <dbReference type="NCBI Taxonomy" id="39946"/>
    <lineage>
        <taxon>Eukaryota</taxon>
        <taxon>Viridiplantae</taxon>
        <taxon>Streptophyta</taxon>
        <taxon>Embryophyta</taxon>
        <taxon>Tracheophyta</taxon>
        <taxon>Spermatophyta</taxon>
        <taxon>Magnoliopsida</taxon>
        <taxon>Liliopsida</taxon>
        <taxon>Poales</taxon>
        <taxon>Poaceae</taxon>
        <taxon>BOP clade</taxon>
        <taxon>Oryzoideae</taxon>
        <taxon>Oryzeae</taxon>
        <taxon>Oryzinae</taxon>
        <taxon>Oryza</taxon>
        <taxon>Oryza sativa</taxon>
    </lineage>
</organism>
<feature type="domain" description="Neprosin PEP catalytic" evidence="2">
    <location>
        <begin position="328"/>
        <end position="567"/>
    </location>
</feature>
<dbReference type="PROSITE" id="PS52045">
    <property type="entry name" value="NEPROSIN_PEP_CD"/>
    <property type="match status" value="1"/>
</dbReference>
<evidence type="ECO:0000259" key="2">
    <source>
        <dbReference type="PROSITE" id="PS52045"/>
    </source>
</evidence>
<proteinExistence type="predicted"/>
<dbReference type="EMBL" id="CM000133">
    <property type="protein sequence ID" value="EEC83567.1"/>
    <property type="molecule type" value="Genomic_DNA"/>
</dbReference>
<evidence type="ECO:0000256" key="1">
    <source>
        <dbReference type="SAM" id="MobiDB-lite"/>
    </source>
</evidence>
<protein>
    <recommendedName>
        <fullName evidence="2">Neprosin PEP catalytic domain-containing protein</fullName>
    </recommendedName>
</protein>
<dbReference type="InterPro" id="IPR025521">
    <property type="entry name" value="Neprosin_propep"/>
</dbReference>
<dbReference type="InterPro" id="IPR053168">
    <property type="entry name" value="Glutamic_endopeptidase"/>
</dbReference>
<dbReference type="Gramene" id="BGIOSGA026985-TA">
    <property type="protein sequence ID" value="BGIOSGA026985-PA"/>
    <property type="gene ID" value="BGIOSGA026985"/>
</dbReference>
<dbReference type="InterPro" id="IPR004314">
    <property type="entry name" value="Neprosin"/>
</dbReference>
<dbReference type="HOGENOM" id="CLU_030538_1_0_1"/>
<evidence type="ECO:0000313" key="4">
    <source>
        <dbReference type="Proteomes" id="UP000007015"/>
    </source>
</evidence>
<feature type="region of interest" description="Disordered" evidence="1">
    <location>
        <begin position="47"/>
        <end position="103"/>
    </location>
</feature>
<dbReference type="AlphaFoldDB" id="B8BAR6"/>
<feature type="compositionally biased region" description="Basic residues" evidence="1">
    <location>
        <begin position="94"/>
        <end position="103"/>
    </location>
</feature>
<dbReference type="OMA" id="TIPGQHF"/>
<gene>
    <name evidence="3" type="ORF">OsI_29219</name>
</gene>